<dbReference type="EMBL" id="AANZ01000006">
    <property type="protein sequence ID" value="EAQ81156.1"/>
    <property type="molecule type" value="Genomic_DNA"/>
</dbReference>
<reference evidence="2 3" key="1">
    <citation type="submission" date="2006-02" db="EMBL/GenBank/DDBJ databases">
        <authorList>
            <person name="Amann R."/>
            <person name="Ferriera S."/>
            <person name="Johnson J."/>
            <person name="Kravitz S."/>
            <person name="Halpern A."/>
            <person name="Remington K."/>
            <person name="Beeson K."/>
            <person name="Tran B."/>
            <person name="Rogers Y.-H."/>
            <person name="Friedman R."/>
            <person name="Venter J.C."/>
        </authorList>
    </citation>
    <scope>NUCLEOTIDE SEQUENCE [LARGE SCALE GENOMIC DNA]</scope>
    <source>
        <strain evidence="2 3">DSM 3645</strain>
    </source>
</reference>
<sequence>MGLTSWFYWGNTWGTPCYYYYGDNVIYDTQYVYINDAPVATTVQYAQQASDYAAVGREALAANPPTDENGENWMPLGVFALANQDEGDPIMYLQLAVDKDGIIAGTYYNTETKTNLPVQGSVDKDSQRAAWTIGDKTSTVMETGIYNLTQDETPLLIHFGEEKTQTWMLVRLPENKEAPAAGDPTVADPNAVDPFGP</sequence>
<evidence type="ECO:0000313" key="3">
    <source>
        <dbReference type="Proteomes" id="UP000004358"/>
    </source>
</evidence>
<dbReference type="RefSeq" id="WP_002652166.1">
    <property type="nucleotide sequence ID" value="NZ_CH672376.1"/>
</dbReference>
<protein>
    <submittedName>
        <fullName evidence="2">Probable mu-protocadherin-putative cell-suface protein</fullName>
    </submittedName>
</protein>
<proteinExistence type="predicted"/>
<dbReference type="Proteomes" id="UP000004358">
    <property type="component" value="Unassembled WGS sequence"/>
</dbReference>
<organism evidence="2 3">
    <name type="scientific">Blastopirellula marina DSM 3645</name>
    <dbReference type="NCBI Taxonomy" id="314230"/>
    <lineage>
        <taxon>Bacteria</taxon>
        <taxon>Pseudomonadati</taxon>
        <taxon>Planctomycetota</taxon>
        <taxon>Planctomycetia</taxon>
        <taxon>Pirellulales</taxon>
        <taxon>Pirellulaceae</taxon>
        <taxon>Blastopirellula</taxon>
    </lineage>
</organism>
<evidence type="ECO:0000256" key="1">
    <source>
        <dbReference type="SAM" id="MobiDB-lite"/>
    </source>
</evidence>
<dbReference type="eggNOG" id="COG5183">
    <property type="taxonomic scope" value="Bacteria"/>
</dbReference>
<accession>A3ZR63</accession>
<dbReference type="HOGENOM" id="CLU_1381764_0_0_0"/>
<dbReference type="OrthoDB" id="282085at2"/>
<name>A3ZR63_9BACT</name>
<dbReference type="AlphaFoldDB" id="A3ZR63"/>
<dbReference type="STRING" id="314230.DSM3645_21332"/>
<feature type="region of interest" description="Disordered" evidence="1">
    <location>
        <begin position="176"/>
        <end position="197"/>
    </location>
</feature>
<comment type="caution">
    <text evidence="2">The sequence shown here is derived from an EMBL/GenBank/DDBJ whole genome shotgun (WGS) entry which is preliminary data.</text>
</comment>
<evidence type="ECO:0000313" key="2">
    <source>
        <dbReference type="EMBL" id="EAQ81156.1"/>
    </source>
</evidence>
<gene>
    <name evidence="2" type="ORF">DSM3645_21332</name>
</gene>